<sequence>MEDCTMNVTIQSVHFTTADHLELFVNQKVNKLEQYFDGIMNAEVILRLDKSDDTENKVAEISLNIPGGDLFAKKQSKSFEESIDLACEALRKQLIKWKEKVRAV</sequence>
<organism evidence="1 2">
    <name type="scientific">Breznakibacter xylanolyticus</name>
    <dbReference type="NCBI Taxonomy" id="990"/>
    <lineage>
        <taxon>Bacteria</taxon>
        <taxon>Pseudomonadati</taxon>
        <taxon>Bacteroidota</taxon>
        <taxon>Bacteroidia</taxon>
        <taxon>Marinilabiliales</taxon>
        <taxon>Marinilabiliaceae</taxon>
        <taxon>Breznakibacter</taxon>
    </lineage>
</organism>
<gene>
    <name evidence="1" type="ORF">LX69_01187</name>
</gene>
<evidence type="ECO:0000313" key="2">
    <source>
        <dbReference type="Proteomes" id="UP000249239"/>
    </source>
</evidence>
<comment type="caution">
    <text evidence="1">The sequence shown here is derived from an EMBL/GenBank/DDBJ whole genome shotgun (WGS) entry which is preliminary data.</text>
</comment>
<accession>A0A2W7NJ35</accession>
<dbReference type="InterPro" id="IPR003489">
    <property type="entry name" value="RHF/RaiA"/>
</dbReference>
<dbReference type="Proteomes" id="UP000249239">
    <property type="component" value="Unassembled WGS sequence"/>
</dbReference>
<dbReference type="RefSeq" id="WP_245934947.1">
    <property type="nucleotide sequence ID" value="NZ_QKZK01000007.1"/>
</dbReference>
<dbReference type="CDD" id="cd00552">
    <property type="entry name" value="RaiA"/>
    <property type="match status" value="1"/>
</dbReference>
<dbReference type="AlphaFoldDB" id="A0A2W7NJ35"/>
<dbReference type="NCBIfam" id="TIGR00741">
    <property type="entry name" value="yfiA"/>
    <property type="match status" value="1"/>
</dbReference>
<dbReference type="Gene3D" id="3.30.160.100">
    <property type="entry name" value="Ribosome hibernation promotion factor-like"/>
    <property type="match status" value="1"/>
</dbReference>
<evidence type="ECO:0000313" key="1">
    <source>
        <dbReference type="EMBL" id="PZX18147.1"/>
    </source>
</evidence>
<proteinExistence type="predicted"/>
<keyword evidence="2" id="KW-1185">Reference proteome</keyword>
<dbReference type="EMBL" id="QKZK01000007">
    <property type="protein sequence ID" value="PZX18147.1"/>
    <property type="molecule type" value="Genomic_DNA"/>
</dbReference>
<dbReference type="InterPro" id="IPR036567">
    <property type="entry name" value="RHF-like"/>
</dbReference>
<dbReference type="SUPFAM" id="SSF69754">
    <property type="entry name" value="Ribosome binding protein Y (YfiA homologue)"/>
    <property type="match status" value="1"/>
</dbReference>
<name>A0A2W7NJ35_9BACT</name>
<dbReference type="Pfam" id="PF02482">
    <property type="entry name" value="Ribosomal_S30AE"/>
    <property type="match status" value="1"/>
</dbReference>
<protein>
    <submittedName>
        <fullName evidence="1">Putative sigma-54 modulation protein</fullName>
    </submittedName>
</protein>
<reference evidence="1 2" key="1">
    <citation type="submission" date="2018-06" db="EMBL/GenBank/DDBJ databases">
        <title>Genomic Encyclopedia of Archaeal and Bacterial Type Strains, Phase II (KMG-II): from individual species to whole genera.</title>
        <authorList>
            <person name="Goeker M."/>
        </authorList>
    </citation>
    <scope>NUCLEOTIDE SEQUENCE [LARGE SCALE GENOMIC DNA]</scope>
    <source>
        <strain evidence="1 2">DSM 6779</strain>
    </source>
</reference>